<name>A0AAV9U5W5_9PEZI</name>
<reference evidence="2 3" key="1">
    <citation type="submission" date="2019-10" db="EMBL/GenBank/DDBJ databases">
        <authorList>
            <person name="Palmer J.M."/>
        </authorList>
    </citation>
    <scope>NUCLEOTIDE SEQUENCE [LARGE SCALE GENOMIC DNA]</scope>
    <source>
        <strain evidence="2 3">TWF696</strain>
    </source>
</reference>
<proteinExistence type="predicted"/>
<evidence type="ECO:0000313" key="2">
    <source>
        <dbReference type="EMBL" id="KAK6336192.1"/>
    </source>
</evidence>
<dbReference type="EMBL" id="JAVHNQ010000011">
    <property type="protein sequence ID" value="KAK6336192.1"/>
    <property type="molecule type" value="Genomic_DNA"/>
</dbReference>
<evidence type="ECO:0000313" key="3">
    <source>
        <dbReference type="Proteomes" id="UP001375240"/>
    </source>
</evidence>
<organism evidence="2 3">
    <name type="scientific">Orbilia brochopaga</name>
    <dbReference type="NCBI Taxonomy" id="3140254"/>
    <lineage>
        <taxon>Eukaryota</taxon>
        <taxon>Fungi</taxon>
        <taxon>Dikarya</taxon>
        <taxon>Ascomycota</taxon>
        <taxon>Pezizomycotina</taxon>
        <taxon>Orbiliomycetes</taxon>
        <taxon>Orbiliales</taxon>
        <taxon>Orbiliaceae</taxon>
        <taxon>Orbilia</taxon>
    </lineage>
</organism>
<protein>
    <submittedName>
        <fullName evidence="2">Uncharacterized protein</fullName>
    </submittedName>
</protein>
<evidence type="ECO:0000256" key="1">
    <source>
        <dbReference type="SAM" id="MobiDB-lite"/>
    </source>
</evidence>
<feature type="region of interest" description="Disordered" evidence="1">
    <location>
        <begin position="1"/>
        <end position="72"/>
    </location>
</feature>
<sequence>MSSAFKLPSASDIIRSRNKPTQLTNPTPVSKPVSKPGPTLTSTSLAKKAAIHNTRKPTGQTAPLPNTEKMASETKMPSIFGDIVKAITPEKTSPYCILIPLAPAYGSITDRESIDRLDQNTKILIGIVNKTISSIPEGEKSFSKAQSLLLQNSILQPVGDMTSKHDIFKKSGDSYFQLKKEPDQNVIREVNAWLHNFVGDADILESIKFDSSVVADVVAMTGSTAFDFIDRIEGAIIGQNFHDHTSSEVANVGVIRFPDVVGGHAKLYSLRIAAWAECAKLQLAPVYSTGLHAELRLQEFELRDSVLNEIPEATKEKAAESAYKLFI</sequence>
<dbReference type="AlphaFoldDB" id="A0AAV9U5W5"/>
<accession>A0AAV9U5W5</accession>
<dbReference type="Proteomes" id="UP001375240">
    <property type="component" value="Unassembled WGS sequence"/>
</dbReference>
<comment type="caution">
    <text evidence="2">The sequence shown here is derived from an EMBL/GenBank/DDBJ whole genome shotgun (WGS) entry which is preliminary data.</text>
</comment>
<keyword evidence="3" id="KW-1185">Reference proteome</keyword>
<feature type="compositionally biased region" description="Polar residues" evidence="1">
    <location>
        <begin position="19"/>
        <end position="28"/>
    </location>
</feature>
<gene>
    <name evidence="2" type="ORF">TWF696_001755</name>
</gene>